<keyword evidence="4 5" id="KW-0472">Membrane</keyword>
<name>A0ABZ2RQU6_9BACT</name>
<keyword evidence="3 5" id="KW-1133">Transmembrane helix</keyword>
<keyword evidence="8" id="KW-1185">Reference proteome</keyword>
<dbReference type="InterPro" id="IPR013525">
    <property type="entry name" value="ABC2_TM"/>
</dbReference>
<dbReference type="Pfam" id="PF01061">
    <property type="entry name" value="ABC2_membrane"/>
    <property type="match status" value="1"/>
</dbReference>
<dbReference type="EMBL" id="CP148066">
    <property type="protein sequence ID" value="WXL28488.1"/>
    <property type="molecule type" value="Genomic_DNA"/>
</dbReference>
<protein>
    <submittedName>
        <fullName evidence="7">ABC transporter permease</fullName>
    </submittedName>
</protein>
<feature type="transmembrane region" description="Helical" evidence="5">
    <location>
        <begin position="253"/>
        <end position="275"/>
    </location>
</feature>
<evidence type="ECO:0000256" key="3">
    <source>
        <dbReference type="ARBA" id="ARBA00022989"/>
    </source>
</evidence>
<feature type="domain" description="ABC-2 type transporter transmembrane" evidence="6">
    <location>
        <begin position="4"/>
        <end position="228"/>
    </location>
</feature>
<feature type="transmembrane region" description="Helical" evidence="5">
    <location>
        <begin position="64"/>
        <end position="87"/>
    </location>
</feature>
<feature type="transmembrane region" description="Helical" evidence="5">
    <location>
        <begin position="157"/>
        <end position="176"/>
    </location>
</feature>
<dbReference type="PANTHER" id="PTHR43229">
    <property type="entry name" value="NODULATION PROTEIN J"/>
    <property type="match status" value="1"/>
</dbReference>
<evidence type="ECO:0000256" key="4">
    <source>
        <dbReference type="ARBA" id="ARBA00023136"/>
    </source>
</evidence>
<reference evidence="7" key="1">
    <citation type="submission" date="2024-03" db="EMBL/GenBank/DDBJ databases">
        <title>Complete genome sequence of Mycoplasma gypis type strain B1/T1.</title>
        <authorList>
            <person name="Spergser J."/>
        </authorList>
    </citation>
    <scope>NUCLEOTIDE SEQUENCE [LARGE SCALE GENOMIC DNA]</scope>
    <source>
        <strain evidence="7">B1/T1</strain>
    </source>
</reference>
<evidence type="ECO:0000313" key="7">
    <source>
        <dbReference type="EMBL" id="WXL28488.1"/>
    </source>
</evidence>
<evidence type="ECO:0000256" key="5">
    <source>
        <dbReference type="SAM" id="Phobius"/>
    </source>
</evidence>
<keyword evidence="2 5" id="KW-0812">Transmembrane</keyword>
<feature type="transmembrane region" description="Helical" evidence="5">
    <location>
        <begin position="113"/>
        <end position="137"/>
    </location>
</feature>
<organism evidence="7 8">
    <name type="scientific">[Mycoplasma] gypis</name>
    <dbReference type="NCBI Taxonomy" id="92404"/>
    <lineage>
        <taxon>Bacteria</taxon>
        <taxon>Bacillati</taxon>
        <taxon>Mycoplasmatota</taxon>
        <taxon>Mycoplasmoidales</taxon>
        <taxon>Metamycoplasmataceae</taxon>
        <taxon>Metamycoplasma</taxon>
    </lineage>
</organism>
<comment type="subcellular location">
    <subcellularLocation>
        <location evidence="1">Membrane</location>
        <topology evidence="1">Multi-pass membrane protein</topology>
    </subcellularLocation>
</comment>
<evidence type="ECO:0000259" key="6">
    <source>
        <dbReference type="Pfam" id="PF01061"/>
    </source>
</evidence>
<sequence length="284" mass="32204">MISQILQLTKRNILCFLKDPKRMFFTFMSPFFAIAIFLLFARNIFIRSLPNNLSEDLKNHYADILMIVGVLSTTVLTNSITLSGVMVNDVERKILNDIYITPVKTSTVRFSYLIFNVLLNFVLTLVIFIVCIIILAVNKTLWVNNTLWLTADKFFSFLGLILFGSIVNSSFMSFLLRRVRNTGAFSAISAGLSVLSGFIIGAFVDLSKIPSWIGELFSILPMTQIANLFKLVGLTELPNIHDTTFIHLFGQNIDWWVCFVYAAAATLVVILLTFFSRNKFYATR</sequence>
<dbReference type="InterPro" id="IPR051784">
    <property type="entry name" value="Nod_factor_ABC_transporter"/>
</dbReference>
<dbReference type="PANTHER" id="PTHR43229:SF3">
    <property type="entry name" value="ABC-TYPE MULTIDRUG TRANSPORT SYSTEM, PERMEASE COMPONENT"/>
    <property type="match status" value="1"/>
</dbReference>
<accession>A0ABZ2RQU6</accession>
<feature type="transmembrane region" description="Helical" evidence="5">
    <location>
        <begin position="183"/>
        <end position="204"/>
    </location>
</feature>
<evidence type="ECO:0000313" key="8">
    <source>
        <dbReference type="Proteomes" id="UP001460679"/>
    </source>
</evidence>
<gene>
    <name evidence="7" type="ORF">WG616_00430</name>
</gene>
<evidence type="ECO:0000256" key="2">
    <source>
        <dbReference type="ARBA" id="ARBA00022692"/>
    </source>
</evidence>
<dbReference type="RefSeq" id="WP_205499579.1">
    <property type="nucleotide sequence ID" value="NZ_CP148066.1"/>
</dbReference>
<dbReference type="Proteomes" id="UP001460679">
    <property type="component" value="Chromosome"/>
</dbReference>
<proteinExistence type="predicted"/>
<evidence type="ECO:0000256" key="1">
    <source>
        <dbReference type="ARBA" id="ARBA00004141"/>
    </source>
</evidence>
<feature type="transmembrane region" description="Helical" evidence="5">
    <location>
        <begin position="24"/>
        <end position="44"/>
    </location>
</feature>